<proteinExistence type="predicted"/>
<gene>
    <name evidence="2" type="ORF">KUDE01_009507</name>
</gene>
<name>A0AAD9F788_DISEL</name>
<evidence type="ECO:0000313" key="2">
    <source>
        <dbReference type="EMBL" id="KAK1890676.1"/>
    </source>
</evidence>
<organism evidence="2 3">
    <name type="scientific">Dissostichus eleginoides</name>
    <name type="common">Patagonian toothfish</name>
    <name type="synonym">Dissostichus amissus</name>
    <dbReference type="NCBI Taxonomy" id="100907"/>
    <lineage>
        <taxon>Eukaryota</taxon>
        <taxon>Metazoa</taxon>
        <taxon>Chordata</taxon>
        <taxon>Craniata</taxon>
        <taxon>Vertebrata</taxon>
        <taxon>Euteleostomi</taxon>
        <taxon>Actinopterygii</taxon>
        <taxon>Neopterygii</taxon>
        <taxon>Teleostei</taxon>
        <taxon>Neoteleostei</taxon>
        <taxon>Acanthomorphata</taxon>
        <taxon>Eupercaria</taxon>
        <taxon>Perciformes</taxon>
        <taxon>Notothenioidei</taxon>
        <taxon>Nototheniidae</taxon>
        <taxon>Dissostichus</taxon>
    </lineage>
</organism>
<dbReference type="EMBL" id="JASDAP010000015">
    <property type="protein sequence ID" value="KAK1890676.1"/>
    <property type="molecule type" value="Genomic_DNA"/>
</dbReference>
<feature type="region of interest" description="Disordered" evidence="1">
    <location>
        <begin position="25"/>
        <end position="74"/>
    </location>
</feature>
<dbReference type="AlphaFoldDB" id="A0AAD9F788"/>
<keyword evidence="3" id="KW-1185">Reference proteome</keyword>
<dbReference type="Proteomes" id="UP001228049">
    <property type="component" value="Unassembled WGS sequence"/>
</dbReference>
<reference evidence="2" key="1">
    <citation type="submission" date="2023-04" db="EMBL/GenBank/DDBJ databases">
        <title>Chromosome-level genome of Chaenocephalus aceratus.</title>
        <authorList>
            <person name="Park H."/>
        </authorList>
    </citation>
    <scope>NUCLEOTIDE SEQUENCE</scope>
    <source>
        <strain evidence="2">DE</strain>
        <tissue evidence="2">Muscle</tissue>
    </source>
</reference>
<sequence>MVILDVLIIGGGPHALTLATLLSHPDPDPNLTLDMSHPSPSPSPSRTLRGLRKTQRHPTTNAAEARRRRGHQQA</sequence>
<evidence type="ECO:0000313" key="3">
    <source>
        <dbReference type="Proteomes" id="UP001228049"/>
    </source>
</evidence>
<comment type="caution">
    <text evidence="2">The sequence shown here is derived from an EMBL/GenBank/DDBJ whole genome shotgun (WGS) entry which is preliminary data.</text>
</comment>
<accession>A0AAD9F788</accession>
<protein>
    <submittedName>
        <fullName evidence="2">Malate:quinone oxidoreductase</fullName>
    </submittedName>
</protein>
<evidence type="ECO:0000256" key="1">
    <source>
        <dbReference type="SAM" id="MobiDB-lite"/>
    </source>
</evidence>